<dbReference type="VEuPathDB" id="MicrosporidiaDB:HERIO_924"/>
<evidence type="ECO:0000256" key="5">
    <source>
        <dbReference type="ARBA" id="ARBA00022691"/>
    </source>
</evidence>
<evidence type="ECO:0000256" key="6">
    <source>
        <dbReference type="ARBA" id="ARBA00022694"/>
    </source>
</evidence>
<dbReference type="VEuPathDB" id="MicrosporidiaDB:A0H76_2111"/>
<dbReference type="EC" id="2.1.1.33" evidence="2"/>
<sequence length="250" mass="29602">MSERERKSIKTISKRNYRSKTYGNAFKMYYEDLPNNPYCVNWSNYFKDGKAPTYIELGCGYGKFLFRTSELFPEKNVLGFELRNIVYNFVSDSIIANNIDNCAVMRYNALLFLPNILKPNTVERFFILYPDPRVQMSIKKGRLINKRLFTVLEYLLIDGGEIFVSTDLENYHKEILEEFEEFNKINRKEREFLICLERETVLKDGQIEIDKSDREIELIENCYKNTDEALRAGLKSGKAFCTIFKYKKYI</sequence>
<dbReference type="GO" id="GO:0043527">
    <property type="term" value="C:tRNA methyltransferase complex"/>
    <property type="evidence" value="ECO:0007669"/>
    <property type="project" value="TreeGrafter"/>
</dbReference>
<keyword evidence="6" id="KW-0819">tRNA processing</keyword>
<comment type="caution">
    <text evidence="7">The sequence shown here is derived from an EMBL/GenBank/DDBJ whole genome shotgun (WGS) entry which is preliminary data.</text>
</comment>
<dbReference type="EMBL" id="LTAI01000057">
    <property type="protein sequence ID" value="ORE00155.1"/>
    <property type="molecule type" value="Genomic_DNA"/>
</dbReference>
<dbReference type="InterPro" id="IPR029063">
    <property type="entry name" value="SAM-dependent_MTases_sf"/>
</dbReference>
<keyword evidence="3" id="KW-0489">Methyltransferase</keyword>
<keyword evidence="5" id="KW-0949">S-adenosyl-L-methionine</keyword>
<dbReference type="SUPFAM" id="SSF53335">
    <property type="entry name" value="S-adenosyl-L-methionine-dependent methyltransferases"/>
    <property type="match status" value="1"/>
</dbReference>
<gene>
    <name evidence="7" type="primary">TRMB</name>
    <name evidence="7" type="ORF">A0H76_2111</name>
</gene>
<accession>A0A1X0QKC1</accession>
<dbReference type="PANTHER" id="PTHR23417">
    <property type="entry name" value="3-DEOXY-D-MANNO-OCTULOSONIC-ACID TRANSFERASE/TRNA GUANINE-N 7 - -METHYLTRANSFERASE"/>
    <property type="match status" value="1"/>
</dbReference>
<name>A0A1X0QKC1_9MICR</name>
<evidence type="ECO:0000313" key="7">
    <source>
        <dbReference type="EMBL" id="ORE00155.1"/>
    </source>
</evidence>
<evidence type="ECO:0000256" key="1">
    <source>
        <dbReference type="ARBA" id="ARBA00000142"/>
    </source>
</evidence>
<protein>
    <recommendedName>
        <fullName evidence="2">tRNA (guanine(46)-N(7))-methyltransferase</fullName>
        <ecNumber evidence="2">2.1.1.33</ecNumber>
    </recommendedName>
</protein>
<dbReference type="PROSITE" id="PS51625">
    <property type="entry name" value="SAM_MT_TRMB"/>
    <property type="match status" value="1"/>
</dbReference>
<evidence type="ECO:0000256" key="3">
    <source>
        <dbReference type="ARBA" id="ARBA00022603"/>
    </source>
</evidence>
<reference evidence="7 8" key="1">
    <citation type="journal article" date="2017" name="Environ. Microbiol.">
        <title>Decay of the glycolytic pathway and adaptation to intranuclear parasitism within Enterocytozoonidae microsporidia.</title>
        <authorList>
            <person name="Wiredu Boakye D."/>
            <person name="Jaroenlak P."/>
            <person name="Prachumwat A."/>
            <person name="Williams T.A."/>
            <person name="Bateman K.S."/>
            <person name="Itsathitphaisarn O."/>
            <person name="Sritunyalucksana K."/>
            <person name="Paszkiewicz K.H."/>
            <person name="Moore K.A."/>
            <person name="Stentiford G.D."/>
            <person name="Williams B.A."/>
        </authorList>
    </citation>
    <scope>NUCLEOTIDE SEQUENCE [LARGE SCALE GENOMIC DNA]</scope>
    <source>
        <strain evidence="8">canceri</strain>
    </source>
</reference>
<organism evidence="7 8">
    <name type="scientific">Hepatospora eriocheir</name>
    <dbReference type="NCBI Taxonomy" id="1081669"/>
    <lineage>
        <taxon>Eukaryota</taxon>
        <taxon>Fungi</taxon>
        <taxon>Fungi incertae sedis</taxon>
        <taxon>Microsporidia</taxon>
        <taxon>Hepatosporidae</taxon>
        <taxon>Hepatospora</taxon>
    </lineage>
</organism>
<comment type="catalytic activity">
    <reaction evidence="1">
        <text>guanosine(46) in tRNA + S-adenosyl-L-methionine = N(7)-methylguanosine(46) in tRNA + S-adenosyl-L-homocysteine</text>
        <dbReference type="Rhea" id="RHEA:42708"/>
        <dbReference type="Rhea" id="RHEA-COMP:10188"/>
        <dbReference type="Rhea" id="RHEA-COMP:10189"/>
        <dbReference type="ChEBI" id="CHEBI:57856"/>
        <dbReference type="ChEBI" id="CHEBI:59789"/>
        <dbReference type="ChEBI" id="CHEBI:74269"/>
        <dbReference type="ChEBI" id="CHEBI:74480"/>
        <dbReference type="EC" id="2.1.1.33"/>
    </reaction>
</comment>
<keyword evidence="4" id="KW-0808">Transferase</keyword>
<dbReference type="GO" id="GO:0008176">
    <property type="term" value="F:tRNA (guanine(46)-N7)-methyltransferase activity"/>
    <property type="evidence" value="ECO:0007669"/>
    <property type="project" value="UniProtKB-EC"/>
</dbReference>
<evidence type="ECO:0000313" key="8">
    <source>
        <dbReference type="Proteomes" id="UP000192501"/>
    </source>
</evidence>
<evidence type="ECO:0000256" key="4">
    <source>
        <dbReference type="ARBA" id="ARBA00022679"/>
    </source>
</evidence>
<dbReference type="Proteomes" id="UP000192501">
    <property type="component" value="Unassembled WGS sequence"/>
</dbReference>
<dbReference type="Pfam" id="PF02390">
    <property type="entry name" value="Methyltransf_4"/>
    <property type="match status" value="1"/>
</dbReference>
<dbReference type="InterPro" id="IPR003358">
    <property type="entry name" value="tRNA_(Gua-N-7)_MeTrfase_Trmb"/>
</dbReference>
<dbReference type="PANTHER" id="PTHR23417:SF16">
    <property type="entry name" value="TRNA (GUANINE-N(7)-)-METHYLTRANSFERASE"/>
    <property type="match status" value="1"/>
</dbReference>
<proteinExistence type="predicted"/>
<dbReference type="AlphaFoldDB" id="A0A1X0QKC1"/>
<dbReference type="Gene3D" id="3.40.50.150">
    <property type="entry name" value="Vaccinia Virus protein VP39"/>
    <property type="match status" value="1"/>
</dbReference>
<evidence type="ECO:0000256" key="2">
    <source>
        <dbReference type="ARBA" id="ARBA00011977"/>
    </source>
</evidence>